<dbReference type="InterPro" id="IPR036237">
    <property type="entry name" value="Xyl_isomerase-like_sf"/>
</dbReference>
<dbReference type="SUPFAM" id="SSF51658">
    <property type="entry name" value="Xylose isomerase-like"/>
    <property type="match status" value="1"/>
</dbReference>
<keyword evidence="3" id="KW-1185">Reference proteome</keyword>
<sequence length="286" mass="32202">MFVKSTKRLTQALLFIALSFISPLYAKPALQYLPISVQLWSVKDELTKDFDGTLQALASMGFEGVEFAGNFGSYTDNPSKLKQRLAKLGLVASSAHVGFDALAEDKLTSTLLFYKTLGVSTLFIPWDERAWSNNHVPTFVKQLNHVHQVAKRYDMKIGFHNHEKEFNAYAASTFWDYIATNTPNDLPLQLDVGWVNYAGKSAREYVKRYAGRTVSTHIKIRTHQGDGKSPIIGENAYPWKTLIQTMQQHGGTQWLVIEQEEYPNGLTPLESVARSKANLDKILGEQ</sequence>
<dbReference type="InterPro" id="IPR013022">
    <property type="entry name" value="Xyl_isomerase-like_TIM-brl"/>
</dbReference>
<gene>
    <name evidence="2" type="ORF">PPEP_a0728</name>
</gene>
<proteinExistence type="predicted"/>
<evidence type="ECO:0000313" key="3">
    <source>
        <dbReference type="Proteomes" id="UP000660708"/>
    </source>
</evidence>
<organism evidence="2 3">
    <name type="scientific">Pseudoalteromonas peptidolytica F12-50-A1</name>
    <dbReference type="NCBI Taxonomy" id="1315280"/>
    <lineage>
        <taxon>Bacteria</taxon>
        <taxon>Pseudomonadati</taxon>
        <taxon>Pseudomonadota</taxon>
        <taxon>Gammaproteobacteria</taxon>
        <taxon>Alteromonadales</taxon>
        <taxon>Pseudoalteromonadaceae</taxon>
        <taxon>Pseudoalteromonas</taxon>
    </lineage>
</organism>
<dbReference type="AlphaFoldDB" id="A0A8I0MTV0"/>
<evidence type="ECO:0000313" key="2">
    <source>
        <dbReference type="EMBL" id="MBE0345774.1"/>
    </source>
</evidence>
<dbReference type="Gene3D" id="3.20.20.150">
    <property type="entry name" value="Divalent-metal-dependent TIM barrel enzymes"/>
    <property type="match status" value="1"/>
</dbReference>
<dbReference type="Pfam" id="PF01261">
    <property type="entry name" value="AP_endonuc_2"/>
    <property type="match status" value="1"/>
</dbReference>
<evidence type="ECO:0000259" key="1">
    <source>
        <dbReference type="Pfam" id="PF01261"/>
    </source>
</evidence>
<dbReference type="PANTHER" id="PTHR12110">
    <property type="entry name" value="HYDROXYPYRUVATE ISOMERASE"/>
    <property type="match status" value="1"/>
</dbReference>
<dbReference type="InterPro" id="IPR050312">
    <property type="entry name" value="IolE/XylAMocC-like"/>
</dbReference>
<dbReference type="PANTHER" id="PTHR12110:SF41">
    <property type="entry name" value="INOSOSE DEHYDRATASE"/>
    <property type="match status" value="1"/>
</dbReference>
<reference evidence="2 3" key="1">
    <citation type="submission" date="2015-06" db="EMBL/GenBank/DDBJ databases">
        <title>Genome sequence of Pseudoalteromonas peptidolytica.</title>
        <authorList>
            <person name="Xie B.-B."/>
            <person name="Rong J.-C."/>
            <person name="Qin Q.-L."/>
            <person name="Zhang Y.-Z."/>
        </authorList>
    </citation>
    <scope>NUCLEOTIDE SEQUENCE [LARGE SCALE GENOMIC DNA]</scope>
    <source>
        <strain evidence="2 3">F12-50-A1</strain>
    </source>
</reference>
<dbReference type="EMBL" id="AQHF01000020">
    <property type="protein sequence ID" value="MBE0345774.1"/>
    <property type="molecule type" value="Genomic_DNA"/>
</dbReference>
<accession>A0A8I0MTV0</accession>
<dbReference type="Proteomes" id="UP000660708">
    <property type="component" value="Unassembled WGS sequence"/>
</dbReference>
<feature type="domain" description="Xylose isomerase-like TIM barrel" evidence="1">
    <location>
        <begin position="54"/>
        <end position="268"/>
    </location>
</feature>
<protein>
    <recommendedName>
        <fullName evidence="1">Xylose isomerase-like TIM barrel domain-containing protein</fullName>
    </recommendedName>
</protein>
<comment type="caution">
    <text evidence="2">The sequence shown here is derived from an EMBL/GenBank/DDBJ whole genome shotgun (WGS) entry which is preliminary data.</text>
</comment>
<name>A0A8I0MTV0_9GAMM</name>